<proteinExistence type="predicted"/>
<name>A0A7I9VGD9_9BACT</name>
<gene>
    <name evidence="3" type="ORF">AMYX_02050</name>
</gene>
<dbReference type="PANTHER" id="PTHR39339">
    <property type="entry name" value="SLR1444 PROTEIN"/>
    <property type="match status" value="1"/>
</dbReference>
<comment type="caution">
    <text evidence="3">The sequence shown here is derived from an EMBL/GenBank/DDBJ whole genome shotgun (WGS) entry which is preliminary data.</text>
</comment>
<dbReference type="Pfam" id="PF05235">
    <property type="entry name" value="CHAD"/>
    <property type="match status" value="1"/>
</dbReference>
<dbReference type="Gene3D" id="1.40.20.10">
    <property type="entry name" value="CHAD domain"/>
    <property type="match status" value="1"/>
</dbReference>
<sequence length="514" mass="56074">MQLDDAVIDRSAEEGSRQVALALLGECGEAARRLAKPSDDEALHDFRVGLRRLRTVLRAFAPWLEASVQPRDPKRLRKLARASNAARDAQVHLAFLASQAPHGSARRRAGLEFLQGRLEARRREGAGVGRLVARYERISRKLAERMPRYEVRLDEAPSRATFGAALAAVLGEALASVRARIAGIAGPADEPHVHKARIAVKRLRYLLEPLRGNALADARGAVGELKRLQEVLGDLHDAHTLAHDLEAALLEAAAERTHRLFAAVYGAGARGAALRDQLRGGPRAGLLALVRIVRERRDGLFAELERAWRADGLAALAAEVERLTTALEQRAGGRVEIQRRYLLTALPPRAEGGPQVEIAIGWLPGEPVRERLRTVRAADGERYWRGFIQGEGVHRLQVEEETSGEVFEALWPLTEGRRETRRRREVSDGGVTWWIDELAERHAIVAETQLLPHAAGAPIPDWLRPWVVRELTEDPSSLPAEAAGAEAGSRAPAAEPAAAAGEGALPADAAPPPH</sequence>
<dbReference type="AlphaFoldDB" id="A0A7I9VGD9"/>
<evidence type="ECO:0000259" key="2">
    <source>
        <dbReference type="PROSITE" id="PS51708"/>
    </source>
</evidence>
<feature type="region of interest" description="Disordered" evidence="1">
    <location>
        <begin position="475"/>
        <end position="514"/>
    </location>
</feature>
<keyword evidence="4" id="KW-1185">Reference proteome</keyword>
<dbReference type="EMBL" id="BJTG01000001">
    <property type="protein sequence ID" value="GEJ55464.1"/>
    <property type="molecule type" value="Genomic_DNA"/>
</dbReference>
<organism evidence="3 4">
    <name type="scientific">Anaeromyxobacter diazotrophicus</name>
    <dbReference type="NCBI Taxonomy" id="2590199"/>
    <lineage>
        <taxon>Bacteria</taxon>
        <taxon>Pseudomonadati</taxon>
        <taxon>Myxococcota</taxon>
        <taxon>Myxococcia</taxon>
        <taxon>Myxococcales</taxon>
        <taxon>Cystobacterineae</taxon>
        <taxon>Anaeromyxobacteraceae</taxon>
        <taxon>Anaeromyxobacter</taxon>
    </lineage>
</organism>
<dbReference type="PROSITE" id="PS51708">
    <property type="entry name" value="CHAD"/>
    <property type="match status" value="1"/>
</dbReference>
<evidence type="ECO:0000256" key="1">
    <source>
        <dbReference type="SAM" id="MobiDB-lite"/>
    </source>
</evidence>
<accession>A0A7I9VGD9</accession>
<protein>
    <recommendedName>
        <fullName evidence="2">CHAD domain-containing protein</fullName>
    </recommendedName>
</protein>
<reference evidence="4" key="1">
    <citation type="journal article" date="2020" name="Appl. Environ. Microbiol.">
        <title>Diazotrophic Anaeromyxobacter Isolates from Soils.</title>
        <authorList>
            <person name="Masuda Y."/>
            <person name="Yamanaka H."/>
            <person name="Xu Z.X."/>
            <person name="Shiratori Y."/>
            <person name="Aono T."/>
            <person name="Amachi S."/>
            <person name="Senoo K."/>
            <person name="Itoh H."/>
        </authorList>
    </citation>
    <scope>NUCLEOTIDE SEQUENCE [LARGE SCALE GENOMIC DNA]</scope>
    <source>
        <strain evidence="4">R267</strain>
    </source>
</reference>
<dbReference type="SMART" id="SM00880">
    <property type="entry name" value="CHAD"/>
    <property type="match status" value="1"/>
</dbReference>
<dbReference type="InterPro" id="IPR007899">
    <property type="entry name" value="CHAD_dom"/>
</dbReference>
<dbReference type="Proteomes" id="UP000503640">
    <property type="component" value="Unassembled WGS sequence"/>
</dbReference>
<dbReference type="RefSeq" id="WP_176062261.1">
    <property type="nucleotide sequence ID" value="NZ_BJTG01000001.1"/>
</dbReference>
<dbReference type="Gene3D" id="2.40.320.10">
    <property type="entry name" value="Hypothetical Protein Pfu-838710-001"/>
    <property type="match status" value="1"/>
</dbReference>
<feature type="compositionally biased region" description="Low complexity" evidence="1">
    <location>
        <begin position="479"/>
        <end position="508"/>
    </location>
</feature>
<dbReference type="InterPro" id="IPR038186">
    <property type="entry name" value="CHAD_dom_sf"/>
</dbReference>
<evidence type="ECO:0000313" key="3">
    <source>
        <dbReference type="EMBL" id="GEJ55464.1"/>
    </source>
</evidence>
<evidence type="ECO:0000313" key="4">
    <source>
        <dbReference type="Proteomes" id="UP000503640"/>
    </source>
</evidence>
<feature type="domain" description="CHAD" evidence="2">
    <location>
        <begin position="9"/>
        <end position="291"/>
    </location>
</feature>
<dbReference type="PANTHER" id="PTHR39339:SF1">
    <property type="entry name" value="CHAD DOMAIN-CONTAINING PROTEIN"/>
    <property type="match status" value="1"/>
</dbReference>